<comment type="similarity">
    <text evidence="1">Belongs to the CAP family.</text>
</comment>
<dbReference type="InterPro" id="IPR036222">
    <property type="entry name" value="CAP_N_sf"/>
</dbReference>
<dbReference type="Gene3D" id="1.25.40.330">
    <property type="entry name" value="Adenylate cyclase-associated CAP, N-terminal domain"/>
    <property type="match status" value="5"/>
</dbReference>
<comment type="caution">
    <text evidence="4">The sequence shown here is derived from an EMBL/GenBank/DDBJ whole genome shotgun (WGS) entry which is preliminary data.</text>
</comment>
<dbReference type="GO" id="GO:0007015">
    <property type="term" value="P:actin filament organization"/>
    <property type="evidence" value="ECO:0007669"/>
    <property type="project" value="TreeGrafter"/>
</dbReference>
<feature type="region of interest" description="Disordered" evidence="2">
    <location>
        <begin position="181"/>
        <end position="200"/>
    </location>
</feature>
<accession>A0A5J4Z733</accession>
<dbReference type="OMA" id="HTQKLVW"/>
<dbReference type="GO" id="GO:0003779">
    <property type="term" value="F:actin binding"/>
    <property type="evidence" value="ECO:0007669"/>
    <property type="project" value="InterPro"/>
</dbReference>
<dbReference type="InterPro" id="IPR053950">
    <property type="entry name" value="CAP_N"/>
</dbReference>
<name>A0A5J4Z733_PORPP</name>
<dbReference type="SUPFAM" id="SSF101278">
    <property type="entry name" value="N-terminal domain of adenylylcyclase associated protein, CAP"/>
    <property type="match status" value="5"/>
</dbReference>
<organism evidence="4 5">
    <name type="scientific">Porphyridium purpureum</name>
    <name type="common">Red alga</name>
    <name type="synonym">Porphyridium cruentum</name>
    <dbReference type="NCBI Taxonomy" id="35688"/>
    <lineage>
        <taxon>Eukaryota</taxon>
        <taxon>Rhodophyta</taxon>
        <taxon>Bangiophyceae</taxon>
        <taxon>Porphyridiales</taxon>
        <taxon>Porphyridiaceae</taxon>
        <taxon>Porphyridium</taxon>
    </lineage>
</organism>
<dbReference type="Pfam" id="PF21938">
    <property type="entry name" value="CAP_N"/>
    <property type="match status" value="5"/>
</dbReference>
<proteinExistence type="inferred from homology"/>
<evidence type="ECO:0000256" key="1">
    <source>
        <dbReference type="ARBA" id="ARBA00007659"/>
    </source>
</evidence>
<evidence type="ECO:0000313" key="4">
    <source>
        <dbReference type="EMBL" id="KAA8499829.1"/>
    </source>
</evidence>
<reference evidence="5" key="1">
    <citation type="journal article" date="2019" name="Nat. Commun.">
        <title>Expansion of phycobilisome linker gene families in mesophilic red algae.</title>
        <authorList>
            <person name="Lee J."/>
            <person name="Kim D."/>
            <person name="Bhattacharya D."/>
            <person name="Yoon H.S."/>
        </authorList>
    </citation>
    <scope>NUCLEOTIDE SEQUENCE [LARGE SCALE GENOMIC DNA]</scope>
    <source>
        <strain evidence="5">CCMP 1328</strain>
    </source>
</reference>
<dbReference type="GO" id="GO:0005737">
    <property type="term" value="C:cytoplasm"/>
    <property type="evidence" value="ECO:0007669"/>
    <property type="project" value="TreeGrafter"/>
</dbReference>
<dbReference type="InterPro" id="IPR001837">
    <property type="entry name" value="Adenylate_cyclase-assoc_CAP"/>
</dbReference>
<protein>
    <submittedName>
        <fullName evidence="4">Adenylyl cyclase-associated protein 1</fullName>
    </submittedName>
</protein>
<evidence type="ECO:0000313" key="5">
    <source>
        <dbReference type="Proteomes" id="UP000324585"/>
    </source>
</evidence>
<dbReference type="GO" id="GO:0008179">
    <property type="term" value="F:adenylate cyclase binding"/>
    <property type="evidence" value="ECO:0007669"/>
    <property type="project" value="TreeGrafter"/>
</dbReference>
<dbReference type="PANTHER" id="PTHR10652:SF0">
    <property type="entry name" value="ADENYLYL CYCLASE-ASSOCIATED PROTEIN"/>
    <property type="match status" value="1"/>
</dbReference>
<dbReference type="GO" id="GO:0019933">
    <property type="term" value="P:cAMP-mediated signaling"/>
    <property type="evidence" value="ECO:0007669"/>
    <property type="project" value="TreeGrafter"/>
</dbReference>
<feature type="domain" description="CAP N-terminal" evidence="3">
    <location>
        <begin position="597"/>
        <end position="760"/>
    </location>
</feature>
<dbReference type="FunFam" id="1.25.40.330:FF:000001">
    <property type="entry name" value="Adenylyl cyclase-associated protein"/>
    <property type="match status" value="3"/>
</dbReference>
<keyword evidence="5" id="KW-1185">Reference proteome</keyword>
<dbReference type="EMBL" id="VRMN01000001">
    <property type="protein sequence ID" value="KAA8499829.1"/>
    <property type="molecule type" value="Genomic_DNA"/>
</dbReference>
<dbReference type="PANTHER" id="PTHR10652">
    <property type="entry name" value="ADENYLYL CYCLASE-ASSOCIATED PROTEIN"/>
    <property type="match status" value="1"/>
</dbReference>
<dbReference type="OrthoDB" id="77251at2759"/>
<evidence type="ECO:0000256" key="2">
    <source>
        <dbReference type="SAM" id="MobiDB-lite"/>
    </source>
</evidence>
<feature type="domain" description="CAP N-terminal" evidence="3">
    <location>
        <begin position="207"/>
        <end position="367"/>
    </location>
</feature>
<feature type="domain" description="CAP N-terminal" evidence="3">
    <location>
        <begin position="9"/>
        <end position="169"/>
    </location>
</feature>
<feature type="domain" description="CAP N-terminal" evidence="3">
    <location>
        <begin position="794"/>
        <end position="955"/>
    </location>
</feature>
<dbReference type="AlphaFoldDB" id="A0A5J4Z733"/>
<feature type="domain" description="CAP N-terminal" evidence="3">
    <location>
        <begin position="404"/>
        <end position="564"/>
    </location>
</feature>
<feature type="compositionally biased region" description="Acidic residues" evidence="2">
    <location>
        <begin position="188"/>
        <end position="199"/>
    </location>
</feature>
<sequence>MSAPHLAEFAQLVSGPVGEYVAASGAIGGIVQQQAQLVKQAFEKEYAFLLEAAKMQKPSDDEVGKMIAPIGEIMGSIQKIAADTPPSDEFFNHVSAWSESIPALGWVMAESKPVPFVADFEGAGEFYTSKLLMKFKGTENAKAHQAWVRAVKAVYEALKAYIKSFHTTKLTWNLGLDASAGASGAGAGDEDDDEEEDAGGADPISAFQQIIDGPVKNYVAASAKIGTPVQSQATFVLEAFEKELEFLKTAAKTAKPADGGQSMVGDVGACMGKVGEFASSVGPREPLFNHVSVIAESVSILGWVVVPSGVIAYMSDCEGAGDFYVTKVQVAAKKAENGAKELEWVATVKEMYTALKAYVKEHFTTGLTWNFASAPKPKKVKKPKAAAVDDDDGDADGPDAFSAFQSIVDGPLAAYVSASKTLGGEVEKQAEAYKKAWLAEVEFLKKAGSMAKPADGGQSMVAEVGAEMGKVMEIVGAIGPREPFFNHCTAISESVNVLAWVVVDSKPLPFISDAEGAGEFYLSKVMMTYKKADDGAPHMEWVNTVKALYAALKAYVKDYHMTALTWNFMTNKPKKAKAGGAKRASSSSSSSASLEEFKALVEGPVKATYGGLSLQIGGQVAEQAKIVIEAFEKQLVFLTQAASMAKPSSQDGIMSMLRETGQCIGRIQDIQNAIHPRDAEANHVTAIGESIPALSWVVMESKPVPFITEMEGAGDFYLNKVLMDAKKLDNVKVHQEWVRSVRGIFAALKKFVKDHHTTCLVWNTGAGGGGAVAAGDAEDAMESSAAGGDSISDFEALLVGPLQKFLDLSKSIGSFVEEQAVQYAEVWKKELDFLKSASSMKKPADDEVQAMMTPIGLAMAEVNNIKDKAPPRDELVNHLTAMAESVPALGWVALDSKPIPYVADMAGAGEMYLNRVLQAFKTKDDAQLHKDWVATVKTLYEELKKYIKAHHTTSLQWGSK</sequence>
<gene>
    <name evidence="4" type="ORF">FVE85_7414</name>
</gene>
<dbReference type="Proteomes" id="UP000324585">
    <property type="component" value="Unassembled WGS sequence"/>
</dbReference>
<evidence type="ECO:0000259" key="3">
    <source>
        <dbReference type="Pfam" id="PF21938"/>
    </source>
</evidence>